<dbReference type="Pfam" id="PF00158">
    <property type="entry name" value="Sigma54_activat"/>
    <property type="match status" value="1"/>
</dbReference>
<evidence type="ECO:0000256" key="2">
    <source>
        <dbReference type="ARBA" id="ARBA00022840"/>
    </source>
</evidence>
<dbReference type="InterPro" id="IPR003593">
    <property type="entry name" value="AAA+_ATPase"/>
</dbReference>
<dbReference type="PATRIC" id="fig|1445510.3.peg.2055"/>
<dbReference type="FunFam" id="3.40.50.300:FF:000006">
    <property type="entry name" value="DNA-binding transcriptional regulator NtrC"/>
    <property type="match status" value="1"/>
</dbReference>
<dbReference type="Gene3D" id="3.40.50.300">
    <property type="entry name" value="P-loop containing nucleotide triphosphate hydrolases"/>
    <property type="match status" value="1"/>
</dbReference>
<dbReference type="InterPro" id="IPR002078">
    <property type="entry name" value="Sigma_54_int"/>
</dbReference>
<keyword evidence="1" id="KW-0547">Nucleotide-binding</keyword>
<dbReference type="PANTHER" id="PTHR32071">
    <property type="entry name" value="TRANSCRIPTIONAL REGULATORY PROTEIN"/>
    <property type="match status" value="1"/>
</dbReference>
<sequence length="630" mass="71091">MNRELSHQELIEASWQRCEHYGLQHNSQPTYGTLNQGDISVLLDQHHTLIHTTQKDVLPYYDHILSNSKCLILLADPNGHVLSTWGEQRFLQPHQTELKVGNQWVECGTGTNAIGTAIATGQAVQVGREEHFLRANRYMVGSAAPIFNTHKEMIGVLDISSDAYLPQDHTLGMVKLMTLTVENRLIYNAFAREHLLITFNTNISSLHSPWSGLIAIDENGRIISANRRAEILLAHNLALVEIEQIFNCHLHELRCQPEGIPLEVHAMGKYRIHLLVQKPKYNPLRVPDFRQTQQQPDTENSSARTNPDLPADVIPLNELEHGDQQMARMIKQASRIIEKDIPILVHGETGCGKEIFVRSLHYHSSRSKGALVAVNCAAIPTDLVESELFGYEKGAFTGANSKGSIGLIRKAHRGTLFLDEIGEMPGHVQSRLLRVLQERKVTPLGSTESYPVDIKLISATNRQLKQQIRTGEFREDLYYRISGLNLELPALRQRQDKSALITYIHQRLCDIHKEPFIPLSQDLLNQLTAHPWPGNIRQLTSVLSVALAMADGEKMEDWHLPDDFYDDLKNSCNTVFNASPDQVEKNAENKDELEIRIARLYQQMNGNISQTAKAAGVSRNTVYKYIRSGN</sequence>
<proteinExistence type="predicted"/>
<gene>
    <name evidence="4" type="ORF">YC6258_02094</name>
</gene>
<dbReference type="OrthoDB" id="9804019at2"/>
<dbReference type="RefSeq" id="WP_044616735.1">
    <property type="nucleotide sequence ID" value="NZ_CP007142.1"/>
</dbReference>
<dbReference type="EMBL" id="CP007142">
    <property type="protein sequence ID" value="AJQ94136.1"/>
    <property type="molecule type" value="Genomic_DNA"/>
</dbReference>
<dbReference type="SUPFAM" id="SSF52540">
    <property type="entry name" value="P-loop containing nucleoside triphosphate hydrolases"/>
    <property type="match status" value="1"/>
</dbReference>
<name>A0A0C5VIP4_9GAMM</name>
<dbReference type="STRING" id="1445510.YC6258_02094"/>
<dbReference type="InterPro" id="IPR058031">
    <property type="entry name" value="AAA_lid_NorR"/>
</dbReference>
<protein>
    <submittedName>
        <fullName evidence="4">Transcriptional activator of acetoin/glycerol metabolism</fullName>
    </submittedName>
</protein>
<dbReference type="CDD" id="cd00009">
    <property type="entry name" value="AAA"/>
    <property type="match status" value="1"/>
</dbReference>
<dbReference type="InterPro" id="IPR009057">
    <property type="entry name" value="Homeodomain-like_sf"/>
</dbReference>
<dbReference type="Gene3D" id="1.10.8.60">
    <property type="match status" value="1"/>
</dbReference>
<evidence type="ECO:0000313" key="5">
    <source>
        <dbReference type="Proteomes" id="UP000032266"/>
    </source>
</evidence>
<dbReference type="SUPFAM" id="SSF46689">
    <property type="entry name" value="Homeodomain-like"/>
    <property type="match status" value="1"/>
</dbReference>
<evidence type="ECO:0000259" key="3">
    <source>
        <dbReference type="PROSITE" id="PS50045"/>
    </source>
</evidence>
<dbReference type="Proteomes" id="UP000032266">
    <property type="component" value="Chromosome"/>
</dbReference>
<dbReference type="InterPro" id="IPR027417">
    <property type="entry name" value="P-loop_NTPase"/>
</dbReference>
<dbReference type="Gene3D" id="1.10.10.60">
    <property type="entry name" value="Homeodomain-like"/>
    <property type="match status" value="1"/>
</dbReference>
<dbReference type="Pfam" id="PF25601">
    <property type="entry name" value="AAA_lid_14"/>
    <property type="match status" value="1"/>
</dbReference>
<accession>A0A0C5VIP4</accession>
<dbReference type="GO" id="GO:0006355">
    <property type="term" value="P:regulation of DNA-templated transcription"/>
    <property type="evidence" value="ECO:0007669"/>
    <property type="project" value="InterPro"/>
</dbReference>
<evidence type="ECO:0000256" key="1">
    <source>
        <dbReference type="ARBA" id="ARBA00022741"/>
    </source>
</evidence>
<dbReference type="GO" id="GO:0005524">
    <property type="term" value="F:ATP binding"/>
    <property type="evidence" value="ECO:0007669"/>
    <property type="project" value="UniProtKB-KW"/>
</dbReference>
<evidence type="ECO:0000313" key="4">
    <source>
        <dbReference type="EMBL" id="AJQ94136.1"/>
    </source>
</evidence>
<keyword evidence="5" id="KW-1185">Reference proteome</keyword>
<dbReference type="Gene3D" id="3.30.450.40">
    <property type="match status" value="1"/>
</dbReference>
<dbReference type="InterPro" id="IPR029016">
    <property type="entry name" value="GAF-like_dom_sf"/>
</dbReference>
<dbReference type="HOGENOM" id="CLU_000445_8_12_6"/>
<dbReference type="PANTHER" id="PTHR32071:SF77">
    <property type="entry name" value="TRANSCRIPTIONAL REGULATORY PROTEIN"/>
    <property type="match status" value="1"/>
</dbReference>
<feature type="domain" description="Sigma-54 factor interaction" evidence="3">
    <location>
        <begin position="319"/>
        <end position="548"/>
    </location>
</feature>
<dbReference type="SMART" id="SM00382">
    <property type="entry name" value="AAA"/>
    <property type="match status" value="1"/>
</dbReference>
<organism evidence="4 5">
    <name type="scientific">Gynuella sunshinyii YC6258</name>
    <dbReference type="NCBI Taxonomy" id="1445510"/>
    <lineage>
        <taxon>Bacteria</taxon>
        <taxon>Pseudomonadati</taxon>
        <taxon>Pseudomonadota</taxon>
        <taxon>Gammaproteobacteria</taxon>
        <taxon>Oceanospirillales</taxon>
        <taxon>Saccharospirillaceae</taxon>
        <taxon>Gynuella</taxon>
    </lineage>
</organism>
<reference evidence="4 5" key="1">
    <citation type="submission" date="2014-01" db="EMBL/GenBank/DDBJ databases">
        <title>Full genme sequencing of cellulolytic bacterium Gynuella sunshinyii YC6258T gen. nov., sp. nov.</title>
        <authorList>
            <person name="Khan H."/>
            <person name="Chung E.J."/>
            <person name="Chung Y.R."/>
        </authorList>
    </citation>
    <scope>NUCLEOTIDE SEQUENCE [LARGE SCALE GENOMIC DNA]</scope>
    <source>
        <strain evidence="4 5">YC6258</strain>
    </source>
</reference>
<dbReference type="KEGG" id="gsn:YC6258_02094"/>
<dbReference type="AlphaFoldDB" id="A0A0C5VIP4"/>
<keyword evidence="2" id="KW-0067">ATP-binding</keyword>
<dbReference type="PROSITE" id="PS50045">
    <property type="entry name" value="SIGMA54_INTERACT_4"/>
    <property type="match status" value="1"/>
</dbReference>